<proteinExistence type="predicted"/>
<name>A0A162MY46_CORFA</name>
<comment type="caution">
    <text evidence="1">The sequence shown here is derived from an EMBL/GenBank/DDBJ whole genome shotgun (WGS) entry which is preliminary data.</text>
</comment>
<dbReference type="Proteomes" id="UP000076744">
    <property type="component" value="Unassembled WGS sequence"/>
</dbReference>
<organism evidence="1 2">
    <name type="scientific">Cordyceps fumosorosea (strain ARSEF 2679)</name>
    <name type="common">Isaria fumosorosea</name>
    <dbReference type="NCBI Taxonomy" id="1081104"/>
    <lineage>
        <taxon>Eukaryota</taxon>
        <taxon>Fungi</taxon>
        <taxon>Dikarya</taxon>
        <taxon>Ascomycota</taxon>
        <taxon>Pezizomycotina</taxon>
        <taxon>Sordariomycetes</taxon>
        <taxon>Hypocreomycetidae</taxon>
        <taxon>Hypocreales</taxon>
        <taxon>Cordycipitaceae</taxon>
        <taxon>Cordyceps</taxon>
    </lineage>
</organism>
<dbReference type="InterPro" id="IPR035994">
    <property type="entry name" value="Nucleoside_phosphorylase_sf"/>
</dbReference>
<dbReference type="OrthoDB" id="4869864at2759"/>
<dbReference type="GO" id="GO:0003824">
    <property type="term" value="F:catalytic activity"/>
    <property type="evidence" value="ECO:0007669"/>
    <property type="project" value="InterPro"/>
</dbReference>
<dbReference type="PANTHER" id="PTHR46082:SF11">
    <property type="entry name" value="AAA+ ATPASE DOMAIN-CONTAINING PROTEIN-RELATED"/>
    <property type="match status" value="1"/>
</dbReference>
<keyword evidence="2" id="KW-1185">Reference proteome</keyword>
<dbReference type="STRING" id="1081104.A0A162MY46"/>
<sequence length="330" mass="36481">MDNMQDLDPKIYTVLWICPLKVEADAAYAALDNQHRGRWAQSDSNGKHYAPTAGDMCGHNVIIMTIPPGTLYGTTTATSIATEVRMSFPSIRIGLLVGIAAGLPNFSCNPPIDIRLGDVLVALSFDEKPPVVAYDLGKETGNAELELLRHGQALHLSESVLRSMFGNIWRSDAKTNGSASLMYYYNSIKDKAVSPGCSWEYPGCHEDIYFDVDEDGIEHEVTRDSRPDAMRSQVWYGSLGSGNRVMKDRRKSNQLRDRHNLIGLEMEAAGILNDFRVGVIRGVSDYADKHKKATFRPYAAIMAAAYAKLVMAFLTPDKLTPTPQTMQTSQ</sequence>
<dbReference type="Gene3D" id="3.40.50.1580">
    <property type="entry name" value="Nucleoside phosphorylase domain"/>
    <property type="match status" value="1"/>
</dbReference>
<evidence type="ECO:0000313" key="2">
    <source>
        <dbReference type="Proteomes" id="UP000076744"/>
    </source>
</evidence>
<reference evidence="1 2" key="1">
    <citation type="journal article" date="2016" name="Genome Biol. Evol.">
        <title>Divergent and convergent evolution of fungal pathogenicity.</title>
        <authorList>
            <person name="Shang Y."/>
            <person name="Xiao G."/>
            <person name="Zheng P."/>
            <person name="Cen K."/>
            <person name="Zhan S."/>
            <person name="Wang C."/>
        </authorList>
    </citation>
    <scope>NUCLEOTIDE SEQUENCE [LARGE SCALE GENOMIC DNA]</scope>
    <source>
        <strain evidence="1 2">ARSEF 2679</strain>
    </source>
</reference>
<dbReference type="PANTHER" id="PTHR46082">
    <property type="entry name" value="ATP/GTP-BINDING PROTEIN-RELATED"/>
    <property type="match status" value="1"/>
</dbReference>
<dbReference type="SUPFAM" id="SSF53167">
    <property type="entry name" value="Purine and uridine phosphorylases"/>
    <property type="match status" value="1"/>
</dbReference>
<gene>
    <name evidence="1" type="ORF">ISF_01582</name>
</gene>
<dbReference type="InterPro" id="IPR053137">
    <property type="entry name" value="NLR-like"/>
</dbReference>
<dbReference type="RefSeq" id="XP_018707955.1">
    <property type="nucleotide sequence ID" value="XM_018845189.1"/>
</dbReference>
<dbReference type="GO" id="GO:0009116">
    <property type="term" value="P:nucleoside metabolic process"/>
    <property type="evidence" value="ECO:0007669"/>
    <property type="project" value="InterPro"/>
</dbReference>
<accession>A0A162MY46</accession>
<protein>
    <submittedName>
        <fullName evidence="1">Nucleoside phosphorylase</fullName>
    </submittedName>
</protein>
<dbReference type="GeneID" id="30017874"/>
<dbReference type="AlphaFoldDB" id="A0A162MY46"/>
<evidence type="ECO:0000313" key="1">
    <source>
        <dbReference type="EMBL" id="OAA72509.1"/>
    </source>
</evidence>
<dbReference type="EMBL" id="AZHB01000002">
    <property type="protein sequence ID" value="OAA72509.1"/>
    <property type="molecule type" value="Genomic_DNA"/>
</dbReference>